<dbReference type="InterPro" id="IPR050109">
    <property type="entry name" value="HTH-type_TetR-like_transc_reg"/>
</dbReference>
<dbReference type="InterPro" id="IPR036271">
    <property type="entry name" value="Tet_transcr_reg_TetR-rel_C_sf"/>
</dbReference>
<feature type="domain" description="Tetracyclin repressor-like MT0489/Rv0472c C-terminal" evidence="4">
    <location>
        <begin position="101"/>
        <end position="219"/>
    </location>
</feature>
<keyword evidence="6" id="KW-1185">Reference proteome</keyword>
<gene>
    <name evidence="5" type="ORF">GcLGCM259_1389</name>
</gene>
<name>A0A5B7WSN0_9MICC</name>
<dbReference type="InterPro" id="IPR001647">
    <property type="entry name" value="HTH_TetR"/>
</dbReference>
<organism evidence="5 6">
    <name type="scientific">Glutamicibacter creatinolyticus</name>
    <dbReference type="NCBI Taxonomy" id="162496"/>
    <lineage>
        <taxon>Bacteria</taxon>
        <taxon>Bacillati</taxon>
        <taxon>Actinomycetota</taxon>
        <taxon>Actinomycetes</taxon>
        <taxon>Micrococcales</taxon>
        <taxon>Micrococcaceae</taxon>
        <taxon>Glutamicibacter</taxon>
    </lineage>
</organism>
<dbReference type="EMBL" id="CP034412">
    <property type="protein sequence ID" value="QCY47121.1"/>
    <property type="molecule type" value="Genomic_DNA"/>
</dbReference>
<accession>A0A5B7WSN0</accession>
<evidence type="ECO:0000256" key="1">
    <source>
        <dbReference type="ARBA" id="ARBA00023125"/>
    </source>
</evidence>
<dbReference type="Gene3D" id="1.10.357.10">
    <property type="entry name" value="Tetracycline Repressor, domain 2"/>
    <property type="match status" value="1"/>
</dbReference>
<feature type="compositionally biased region" description="Polar residues" evidence="2">
    <location>
        <begin position="1"/>
        <end position="13"/>
    </location>
</feature>
<dbReference type="PANTHER" id="PTHR30055">
    <property type="entry name" value="HTH-TYPE TRANSCRIPTIONAL REGULATOR RUTR"/>
    <property type="match status" value="1"/>
</dbReference>
<dbReference type="PANTHER" id="PTHR30055:SF227">
    <property type="entry name" value="TRANSCRIPTIONAL REGULATORY PROTEIN (PROBABLY TETR-FAMILY)-RELATED"/>
    <property type="match status" value="1"/>
</dbReference>
<evidence type="ECO:0000313" key="5">
    <source>
        <dbReference type="EMBL" id="QCY47121.1"/>
    </source>
</evidence>
<proteinExistence type="predicted"/>
<keyword evidence="1" id="KW-0238">DNA-binding</keyword>
<evidence type="ECO:0000259" key="4">
    <source>
        <dbReference type="Pfam" id="PF19344"/>
    </source>
</evidence>
<dbReference type="SUPFAM" id="SSF48498">
    <property type="entry name" value="Tetracyclin repressor-like, C-terminal domain"/>
    <property type="match status" value="1"/>
</dbReference>
<feature type="domain" description="HTH tetR-type" evidence="3">
    <location>
        <begin position="34"/>
        <end position="75"/>
    </location>
</feature>
<dbReference type="Pfam" id="PF00440">
    <property type="entry name" value="TetR_N"/>
    <property type="match status" value="1"/>
</dbReference>
<dbReference type="GO" id="GO:0003700">
    <property type="term" value="F:DNA-binding transcription factor activity"/>
    <property type="evidence" value="ECO:0007669"/>
    <property type="project" value="TreeGrafter"/>
</dbReference>
<sequence>MNNISGSTSTTQDGRAARWERHRTERRLELLGMARKAIHHLGPQASMDDIAAHGNTSKPVYYRYFGDKEGLRQALSEVIIGDFHAKVLAAGLAQEAELGALHAMVTAYLQLAESSPNLYFFVTTQSTDVLTAPNEQAPGSTGVLNAFFEEITRIMTERVADYYAKHSPDPGPSGSPVALWPRAALGMVRSAGELWLRQPRDEHRPTLEELADALCTWLTHGIASPHTGA</sequence>
<evidence type="ECO:0000313" key="6">
    <source>
        <dbReference type="Proteomes" id="UP000307000"/>
    </source>
</evidence>
<dbReference type="Proteomes" id="UP000307000">
    <property type="component" value="Chromosome"/>
</dbReference>
<evidence type="ECO:0000256" key="2">
    <source>
        <dbReference type="SAM" id="MobiDB-lite"/>
    </source>
</evidence>
<dbReference type="KEGG" id="gcr:GcLGCM259_1389"/>
<evidence type="ECO:0000259" key="3">
    <source>
        <dbReference type="Pfam" id="PF00440"/>
    </source>
</evidence>
<dbReference type="InterPro" id="IPR009057">
    <property type="entry name" value="Homeodomain-like_sf"/>
</dbReference>
<reference evidence="5 6" key="1">
    <citation type="submission" date="2018-12" db="EMBL/GenBank/DDBJ databases">
        <title>Complete Genome Sequence of Glutamicibacter creatinolyticus strain LGCM259,isolated from an abscess of a 12-year-old mare in Italy.</title>
        <authorList>
            <person name="Santos R.G."/>
            <person name="Silva A.L."/>
            <person name="Seyffert N."/>
            <person name="Castro T.L.P."/>
            <person name="Attili A.R."/>
            <person name="Rifici C."/>
            <person name="Mazzullo G."/>
            <person name="Brenig B."/>
            <person name="Venanzi F."/>
            <person name="Azevedo V."/>
        </authorList>
    </citation>
    <scope>NUCLEOTIDE SEQUENCE [LARGE SCALE GENOMIC DNA]</scope>
    <source>
        <strain evidence="5 6">LGCM 259</strain>
    </source>
</reference>
<dbReference type="RefSeq" id="WP_246049824.1">
    <property type="nucleotide sequence ID" value="NZ_CP034412.1"/>
</dbReference>
<dbReference type="InterPro" id="IPR045823">
    <property type="entry name" value="TetR_C_32"/>
</dbReference>
<protein>
    <submittedName>
        <fullName evidence="5">TetR family transcriptional regulator</fullName>
    </submittedName>
</protein>
<dbReference type="Pfam" id="PF19344">
    <property type="entry name" value="TetR_C_32"/>
    <property type="match status" value="1"/>
</dbReference>
<dbReference type="AlphaFoldDB" id="A0A5B7WSN0"/>
<feature type="region of interest" description="Disordered" evidence="2">
    <location>
        <begin position="1"/>
        <end position="21"/>
    </location>
</feature>
<dbReference type="SUPFAM" id="SSF46689">
    <property type="entry name" value="Homeodomain-like"/>
    <property type="match status" value="1"/>
</dbReference>
<dbReference type="GO" id="GO:0000976">
    <property type="term" value="F:transcription cis-regulatory region binding"/>
    <property type="evidence" value="ECO:0007669"/>
    <property type="project" value="TreeGrafter"/>
</dbReference>